<dbReference type="AlphaFoldDB" id="A0A250IK10"/>
<evidence type="ECO:0000313" key="1">
    <source>
        <dbReference type="EMBL" id="ATB31550.1"/>
    </source>
</evidence>
<name>A0A250IK10_9BACT</name>
<dbReference type="RefSeq" id="WP_095979863.1">
    <property type="nucleotide sequence ID" value="NZ_CP022163.1"/>
</dbReference>
<dbReference type="OrthoDB" id="5522073at2"/>
<gene>
    <name evidence="1" type="ORF">MEBOL_005013</name>
</gene>
<dbReference type="KEGG" id="mbd:MEBOL_005013"/>
<dbReference type="Proteomes" id="UP000217289">
    <property type="component" value="Chromosome"/>
</dbReference>
<accession>A0A250IK10</accession>
<organism evidence="1 2">
    <name type="scientific">Melittangium boletus DSM 14713</name>
    <dbReference type="NCBI Taxonomy" id="1294270"/>
    <lineage>
        <taxon>Bacteria</taxon>
        <taxon>Pseudomonadati</taxon>
        <taxon>Myxococcota</taxon>
        <taxon>Myxococcia</taxon>
        <taxon>Myxococcales</taxon>
        <taxon>Cystobacterineae</taxon>
        <taxon>Archangiaceae</taxon>
        <taxon>Melittangium</taxon>
    </lineage>
</organism>
<keyword evidence="2" id="KW-1185">Reference proteome</keyword>
<dbReference type="PROSITE" id="PS51257">
    <property type="entry name" value="PROKAR_LIPOPROTEIN"/>
    <property type="match status" value="1"/>
</dbReference>
<dbReference type="EMBL" id="CP022163">
    <property type="protein sequence ID" value="ATB31550.1"/>
    <property type="molecule type" value="Genomic_DNA"/>
</dbReference>
<evidence type="ECO:0008006" key="3">
    <source>
        <dbReference type="Google" id="ProtNLM"/>
    </source>
</evidence>
<evidence type="ECO:0000313" key="2">
    <source>
        <dbReference type="Proteomes" id="UP000217289"/>
    </source>
</evidence>
<protein>
    <recommendedName>
        <fullName evidence="3">Lipoprotein</fullName>
    </recommendedName>
</protein>
<reference evidence="1 2" key="1">
    <citation type="submission" date="2017-06" db="EMBL/GenBank/DDBJ databases">
        <authorList>
            <person name="Kim H.J."/>
            <person name="Triplett B.A."/>
        </authorList>
    </citation>
    <scope>NUCLEOTIDE SEQUENCE [LARGE SCALE GENOMIC DNA]</scope>
    <source>
        <strain evidence="1 2">DSM 14713</strain>
    </source>
</reference>
<proteinExistence type="predicted"/>
<sequence length="126" mass="13167">MKKMYGVIAVAAMALTGCGNLCEDIADTFESVAKKGETCPSNDPDDTIPSDVSPTEAQINQCNEAVEKGCTDADRELIEKAMDCLNDLPQCTAANETAFQSSIFGCYIGLAGVSEACLTALSGTVQ</sequence>